<evidence type="ECO:0000313" key="4">
    <source>
        <dbReference type="Proteomes" id="UP000451233"/>
    </source>
</evidence>
<dbReference type="Gene3D" id="3.40.50.2000">
    <property type="entry name" value="Glycogen Phosphorylase B"/>
    <property type="match status" value="2"/>
</dbReference>
<keyword evidence="4" id="KW-1185">Reference proteome</keyword>
<evidence type="ECO:0000256" key="2">
    <source>
        <dbReference type="ARBA" id="ARBA00022679"/>
    </source>
</evidence>
<name>A0A7K1Y1W8_9SPHI</name>
<dbReference type="PANTHER" id="PTHR30160">
    <property type="entry name" value="TETRAACYLDISACCHARIDE 4'-KINASE-RELATED"/>
    <property type="match status" value="1"/>
</dbReference>
<dbReference type="GO" id="GO:0008713">
    <property type="term" value="F:ADP-heptose-lipopolysaccharide heptosyltransferase activity"/>
    <property type="evidence" value="ECO:0007669"/>
    <property type="project" value="TreeGrafter"/>
</dbReference>
<comment type="caution">
    <text evidence="3">The sequence shown here is derived from an EMBL/GenBank/DDBJ whole genome shotgun (WGS) entry which is preliminary data.</text>
</comment>
<dbReference type="GO" id="GO:0009244">
    <property type="term" value="P:lipopolysaccharide core region biosynthetic process"/>
    <property type="evidence" value="ECO:0007669"/>
    <property type="project" value="TreeGrafter"/>
</dbReference>
<evidence type="ECO:0000313" key="3">
    <source>
        <dbReference type="EMBL" id="MXV16676.1"/>
    </source>
</evidence>
<accession>A0A7K1Y1W8</accession>
<keyword evidence="1" id="KW-0328">Glycosyltransferase</keyword>
<evidence type="ECO:0000256" key="1">
    <source>
        <dbReference type="ARBA" id="ARBA00022676"/>
    </source>
</evidence>
<proteinExistence type="predicted"/>
<dbReference type="PANTHER" id="PTHR30160:SF1">
    <property type="entry name" value="LIPOPOLYSACCHARIDE 1,2-N-ACETYLGLUCOSAMINETRANSFERASE-RELATED"/>
    <property type="match status" value="1"/>
</dbReference>
<sequence>MKLLPENIQKIGILRALQLGDLLCAVPALKALRAAYPGAEITLFGLSWAESFVQRFSGYIDRFVHFPGYTGLPEQTVAEGETFAFIEQARKDRYDLIIQMQGDGTIVNYLVGMMESTYCAGFFIPEDGCPDHDLFLEYPRGIHETERHLRLMSFLGIPAESYKMEFPLNAADEKDFSMLEIVVAPGRYVIVHPGSRGPWRQWPPVHFAALADICAAEGFEILLTGTESEQAIVQEVQSLMKSPAINLAGKTGLGALGILVRDAYALISNCTGISHMAAALEVPGIVISMDGEPERWAPLNKKLHYTHDWANNKDLDEVKRQTQRLFL</sequence>
<dbReference type="Proteomes" id="UP000451233">
    <property type="component" value="Unassembled WGS sequence"/>
</dbReference>
<protein>
    <submittedName>
        <fullName evidence="3">LPS biosynthesis glycosyltransferase</fullName>
    </submittedName>
</protein>
<dbReference type="SUPFAM" id="SSF53756">
    <property type="entry name" value="UDP-Glycosyltransferase/glycogen phosphorylase"/>
    <property type="match status" value="1"/>
</dbReference>
<dbReference type="InterPro" id="IPR051199">
    <property type="entry name" value="LPS_LOS_Heptosyltrfase"/>
</dbReference>
<dbReference type="Pfam" id="PF01075">
    <property type="entry name" value="Glyco_transf_9"/>
    <property type="match status" value="1"/>
</dbReference>
<dbReference type="GO" id="GO:0005829">
    <property type="term" value="C:cytosol"/>
    <property type="evidence" value="ECO:0007669"/>
    <property type="project" value="TreeGrafter"/>
</dbReference>
<keyword evidence="2 3" id="KW-0808">Transferase</keyword>
<dbReference type="AlphaFoldDB" id="A0A7K1Y1W8"/>
<dbReference type="InterPro" id="IPR002201">
    <property type="entry name" value="Glyco_trans_9"/>
</dbReference>
<organism evidence="3 4">
    <name type="scientific">Hufsiella ginkgonis</name>
    <dbReference type="NCBI Taxonomy" id="2695274"/>
    <lineage>
        <taxon>Bacteria</taxon>
        <taxon>Pseudomonadati</taxon>
        <taxon>Bacteroidota</taxon>
        <taxon>Sphingobacteriia</taxon>
        <taxon>Sphingobacteriales</taxon>
        <taxon>Sphingobacteriaceae</taxon>
        <taxon>Hufsiella</taxon>
    </lineage>
</organism>
<dbReference type="RefSeq" id="WP_160907654.1">
    <property type="nucleotide sequence ID" value="NZ_WVHS01000003.1"/>
</dbReference>
<gene>
    <name evidence="3" type="ORF">GS398_15350</name>
</gene>
<reference evidence="3 4" key="1">
    <citation type="submission" date="2019-11" db="EMBL/GenBank/DDBJ databases">
        <title>Pedobacter sp. HMF7056 Genome sequencing and assembly.</title>
        <authorList>
            <person name="Kang H."/>
            <person name="Kim H."/>
            <person name="Joh K."/>
        </authorList>
    </citation>
    <scope>NUCLEOTIDE SEQUENCE [LARGE SCALE GENOMIC DNA]</scope>
    <source>
        <strain evidence="3 4">HMF7056</strain>
    </source>
</reference>
<dbReference type="CDD" id="cd03789">
    <property type="entry name" value="GT9_LPS_heptosyltransferase"/>
    <property type="match status" value="1"/>
</dbReference>
<dbReference type="EMBL" id="WVHS01000003">
    <property type="protein sequence ID" value="MXV16676.1"/>
    <property type="molecule type" value="Genomic_DNA"/>
</dbReference>